<protein>
    <submittedName>
        <fullName evidence="2">GH17984</fullName>
    </submittedName>
</protein>
<dbReference type="InParanoid" id="B4K2V4"/>
<dbReference type="HOGENOM" id="CLU_2778509_0_0_1"/>
<dbReference type="AlphaFoldDB" id="B4K2V4"/>
<feature type="compositionally biased region" description="Acidic residues" evidence="1">
    <location>
        <begin position="39"/>
        <end position="49"/>
    </location>
</feature>
<reference evidence="2 3" key="1">
    <citation type="journal article" date="2007" name="Nature">
        <title>Evolution of genes and genomes on the Drosophila phylogeny.</title>
        <authorList>
            <consortium name="Drosophila 12 Genomes Consortium"/>
            <person name="Clark A.G."/>
            <person name="Eisen M.B."/>
            <person name="Smith D.R."/>
            <person name="Bergman C.M."/>
            <person name="Oliver B."/>
            <person name="Markow T.A."/>
            <person name="Kaufman T.C."/>
            <person name="Kellis M."/>
            <person name="Gelbart W."/>
            <person name="Iyer V.N."/>
            <person name="Pollard D.A."/>
            <person name="Sackton T.B."/>
            <person name="Larracuente A.M."/>
            <person name="Singh N.D."/>
            <person name="Abad J.P."/>
            <person name="Abt D.N."/>
            <person name="Adryan B."/>
            <person name="Aguade M."/>
            <person name="Akashi H."/>
            <person name="Anderson W.W."/>
            <person name="Aquadro C.F."/>
            <person name="Ardell D.H."/>
            <person name="Arguello R."/>
            <person name="Artieri C.G."/>
            <person name="Barbash D.A."/>
            <person name="Barker D."/>
            <person name="Barsanti P."/>
            <person name="Batterham P."/>
            <person name="Batzoglou S."/>
            <person name="Begun D."/>
            <person name="Bhutkar A."/>
            <person name="Blanco E."/>
            <person name="Bosak S.A."/>
            <person name="Bradley R.K."/>
            <person name="Brand A.D."/>
            <person name="Brent M.R."/>
            <person name="Brooks A.N."/>
            <person name="Brown R.H."/>
            <person name="Butlin R.K."/>
            <person name="Caggese C."/>
            <person name="Calvi B.R."/>
            <person name="Bernardo de Carvalho A."/>
            <person name="Caspi A."/>
            <person name="Castrezana S."/>
            <person name="Celniker S.E."/>
            <person name="Chang J.L."/>
            <person name="Chapple C."/>
            <person name="Chatterji S."/>
            <person name="Chinwalla A."/>
            <person name="Civetta A."/>
            <person name="Clifton S.W."/>
            <person name="Comeron J.M."/>
            <person name="Costello J.C."/>
            <person name="Coyne J.A."/>
            <person name="Daub J."/>
            <person name="David R.G."/>
            <person name="Delcher A.L."/>
            <person name="Delehaunty K."/>
            <person name="Do C.B."/>
            <person name="Ebling H."/>
            <person name="Edwards K."/>
            <person name="Eickbush T."/>
            <person name="Evans J.D."/>
            <person name="Filipski A."/>
            <person name="Findeiss S."/>
            <person name="Freyhult E."/>
            <person name="Fulton L."/>
            <person name="Fulton R."/>
            <person name="Garcia A.C."/>
            <person name="Gardiner A."/>
            <person name="Garfield D.A."/>
            <person name="Garvin B.E."/>
            <person name="Gibson G."/>
            <person name="Gilbert D."/>
            <person name="Gnerre S."/>
            <person name="Godfrey J."/>
            <person name="Good R."/>
            <person name="Gotea V."/>
            <person name="Gravely B."/>
            <person name="Greenberg A.J."/>
            <person name="Griffiths-Jones S."/>
            <person name="Gross S."/>
            <person name="Guigo R."/>
            <person name="Gustafson E.A."/>
            <person name="Haerty W."/>
            <person name="Hahn M.W."/>
            <person name="Halligan D.L."/>
            <person name="Halpern A.L."/>
            <person name="Halter G.M."/>
            <person name="Han M.V."/>
            <person name="Heger A."/>
            <person name="Hillier L."/>
            <person name="Hinrichs A.S."/>
            <person name="Holmes I."/>
            <person name="Hoskins R.A."/>
            <person name="Hubisz M.J."/>
            <person name="Hultmark D."/>
            <person name="Huntley M.A."/>
            <person name="Jaffe D.B."/>
            <person name="Jagadeeshan S."/>
            <person name="Jeck W.R."/>
            <person name="Johnson J."/>
            <person name="Jones C.D."/>
            <person name="Jordan W.C."/>
            <person name="Karpen G.H."/>
            <person name="Kataoka E."/>
            <person name="Keightley P.D."/>
            <person name="Kheradpour P."/>
            <person name="Kirkness E.F."/>
            <person name="Koerich L.B."/>
            <person name="Kristiansen K."/>
            <person name="Kudrna D."/>
            <person name="Kulathinal R.J."/>
            <person name="Kumar S."/>
            <person name="Kwok R."/>
            <person name="Lander E."/>
            <person name="Langley C.H."/>
            <person name="Lapoint R."/>
            <person name="Lazzaro B.P."/>
            <person name="Lee S.J."/>
            <person name="Levesque L."/>
            <person name="Li R."/>
            <person name="Lin C.F."/>
            <person name="Lin M.F."/>
            <person name="Lindblad-Toh K."/>
            <person name="Llopart A."/>
            <person name="Long M."/>
            <person name="Low L."/>
            <person name="Lozovsky E."/>
            <person name="Lu J."/>
            <person name="Luo M."/>
            <person name="Machado C.A."/>
            <person name="Makalowski W."/>
            <person name="Marzo M."/>
            <person name="Matsuda M."/>
            <person name="Matzkin L."/>
            <person name="McAllister B."/>
            <person name="McBride C.S."/>
            <person name="McKernan B."/>
            <person name="McKernan K."/>
            <person name="Mendez-Lago M."/>
            <person name="Minx P."/>
            <person name="Mollenhauer M.U."/>
            <person name="Montooth K."/>
            <person name="Mount S.M."/>
            <person name="Mu X."/>
            <person name="Myers E."/>
            <person name="Negre B."/>
            <person name="Newfeld S."/>
            <person name="Nielsen R."/>
            <person name="Noor M.A."/>
            <person name="O'Grady P."/>
            <person name="Pachter L."/>
            <person name="Papaceit M."/>
            <person name="Parisi M.J."/>
            <person name="Parisi M."/>
            <person name="Parts L."/>
            <person name="Pedersen J.S."/>
            <person name="Pesole G."/>
            <person name="Phillippy A.M."/>
            <person name="Ponting C.P."/>
            <person name="Pop M."/>
            <person name="Porcelli D."/>
            <person name="Powell J.R."/>
            <person name="Prohaska S."/>
            <person name="Pruitt K."/>
            <person name="Puig M."/>
            <person name="Quesneville H."/>
            <person name="Ram K.R."/>
            <person name="Rand D."/>
            <person name="Rasmussen M.D."/>
            <person name="Reed L.K."/>
            <person name="Reenan R."/>
            <person name="Reily A."/>
            <person name="Remington K.A."/>
            <person name="Rieger T.T."/>
            <person name="Ritchie M.G."/>
            <person name="Robin C."/>
            <person name="Rogers Y.H."/>
            <person name="Rohde C."/>
            <person name="Rozas J."/>
            <person name="Rubenfield M.J."/>
            <person name="Ruiz A."/>
            <person name="Russo S."/>
            <person name="Salzberg S.L."/>
            <person name="Sanchez-Gracia A."/>
            <person name="Saranga D.J."/>
            <person name="Sato H."/>
            <person name="Schaeffer S.W."/>
            <person name="Schatz M.C."/>
            <person name="Schlenke T."/>
            <person name="Schwartz R."/>
            <person name="Segarra C."/>
            <person name="Singh R.S."/>
            <person name="Sirot L."/>
            <person name="Sirota M."/>
            <person name="Sisneros N.B."/>
            <person name="Smith C.D."/>
            <person name="Smith T.F."/>
            <person name="Spieth J."/>
            <person name="Stage D.E."/>
            <person name="Stark A."/>
            <person name="Stephan W."/>
            <person name="Strausberg R.L."/>
            <person name="Strempel S."/>
            <person name="Sturgill D."/>
            <person name="Sutton G."/>
            <person name="Sutton G.G."/>
            <person name="Tao W."/>
            <person name="Teichmann S."/>
            <person name="Tobari Y.N."/>
            <person name="Tomimura Y."/>
            <person name="Tsolas J.M."/>
            <person name="Valente V.L."/>
            <person name="Venter E."/>
            <person name="Venter J.C."/>
            <person name="Vicario S."/>
            <person name="Vieira F.G."/>
            <person name="Vilella A.J."/>
            <person name="Villasante A."/>
            <person name="Walenz B."/>
            <person name="Wang J."/>
            <person name="Wasserman M."/>
            <person name="Watts T."/>
            <person name="Wilson D."/>
            <person name="Wilson R.K."/>
            <person name="Wing R.A."/>
            <person name="Wolfner M.F."/>
            <person name="Wong A."/>
            <person name="Wong G.K."/>
            <person name="Wu C.I."/>
            <person name="Wu G."/>
            <person name="Yamamoto D."/>
            <person name="Yang H.P."/>
            <person name="Yang S.P."/>
            <person name="Yorke J.A."/>
            <person name="Yoshida K."/>
            <person name="Zdobnov E."/>
            <person name="Zhang P."/>
            <person name="Zhang Y."/>
            <person name="Zimin A.V."/>
            <person name="Baldwin J."/>
            <person name="Abdouelleil A."/>
            <person name="Abdulkadir J."/>
            <person name="Abebe A."/>
            <person name="Abera B."/>
            <person name="Abreu J."/>
            <person name="Acer S.C."/>
            <person name="Aftuck L."/>
            <person name="Alexander A."/>
            <person name="An P."/>
            <person name="Anderson E."/>
            <person name="Anderson S."/>
            <person name="Arachi H."/>
            <person name="Azer M."/>
            <person name="Bachantsang P."/>
            <person name="Barry A."/>
            <person name="Bayul T."/>
            <person name="Berlin A."/>
            <person name="Bessette D."/>
            <person name="Bloom T."/>
            <person name="Blye J."/>
            <person name="Boguslavskiy L."/>
            <person name="Bonnet C."/>
            <person name="Boukhgalter B."/>
            <person name="Bourzgui I."/>
            <person name="Brown A."/>
            <person name="Cahill P."/>
            <person name="Channer S."/>
            <person name="Cheshatsang Y."/>
            <person name="Chuda L."/>
            <person name="Citroen M."/>
            <person name="Collymore A."/>
            <person name="Cooke P."/>
            <person name="Costello M."/>
            <person name="D'Aco K."/>
            <person name="Daza R."/>
            <person name="De Haan G."/>
            <person name="DeGray S."/>
            <person name="DeMaso C."/>
            <person name="Dhargay N."/>
            <person name="Dooley K."/>
            <person name="Dooley E."/>
            <person name="Doricent M."/>
            <person name="Dorje P."/>
            <person name="Dorjee K."/>
            <person name="Dupes A."/>
            <person name="Elong R."/>
            <person name="Falk J."/>
            <person name="Farina A."/>
            <person name="Faro S."/>
            <person name="Ferguson D."/>
            <person name="Fisher S."/>
            <person name="Foley C.D."/>
            <person name="Franke A."/>
            <person name="Friedrich D."/>
            <person name="Gadbois L."/>
            <person name="Gearin G."/>
            <person name="Gearin C.R."/>
            <person name="Giannoukos G."/>
            <person name="Goode T."/>
            <person name="Graham J."/>
            <person name="Grandbois E."/>
            <person name="Grewal S."/>
            <person name="Gyaltsen K."/>
            <person name="Hafez N."/>
            <person name="Hagos B."/>
            <person name="Hall J."/>
            <person name="Henson C."/>
            <person name="Hollinger A."/>
            <person name="Honan T."/>
            <person name="Huard M.D."/>
            <person name="Hughes L."/>
            <person name="Hurhula B."/>
            <person name="Husby M.E."/>
            <person name="Kamat A."/>
            <person name="Kanga B."/>
            <person name="Kashin S."/>
            <person name="Khazanovich D."/>
            <person name="Kisner P."/>
            <person name="Lance K."/>
            <person name="Lara M."/>
            <person name="Lee W."/>
            <person name="Lennon N."/>
            <person name="Letendre F."/>
            <person name="LeVine R."/>
            <person name="Lipovsky A."/>
            <person name="Liu X."/>
            <person name="Liu J."/>
            <person name="Liu S."/>
            <person name="Lokyitsang T."/>
            <person name="Lokyitsang Y."/>
            <person name="Lubonja R."/>
            <person name="Lui A."/>
            <person name="MacDonald P."/>
            <person name="Magnisalis V."/>
            <person name="Maru K."/>
            <person name="Matthews C."/>
            <person name="McCusker W."/>
            <person name="McDonough S."/>
            <person name="Mehta T."/>
            <person name="Meldrim J."/>
            <person name="Meneus L."/>
            <person name="Mihai O."/>
            <person name="Mihalev A."/>
            <person name="Mihova T."/>
            <person name="Mittelman R."/>
            <person name="Mlenga V."/>
            <person name="Montmayeur A."/>
            <person name="Mulrain L."/>
            <person name="Navidi A."/>
            <person name="Naylor J."/>
            <person name="Negash T."/>
            <person name="Nguyen T."/>
            <person name="Nguyen N."/>
            <person name="Nicol R."/>
            <person name="Norbu C."/>
            <person name="Norbu N."/>
            <person name="Novod N."/>
            <person name="O'Neill B."/>
            <person name="Osman S."/>
            <person name="Markiewicz E."/>
            <person name="Oyono O.L."/>
            <person name="Patti C."/>
            <person name="Phunkhang P."/>
            <person name="Pierre F."/>
            <person name="Priest M."/>
            <person name="Raghuraman S."/>
            <person name="Rege F."/>
            <person name="Reyes R."/>
            <person name="Rise C."/>
            <person name="Rogov P."/>
            <person name="Ross K."/>
            <person name="Ryan E."/>
            <person name="Settipalli S."/>
            <person name="Shea T."/>
            <person name="Sherpa N."/>
            <person name="Shi L."/>
            <person name="Shih D."/>
            <person name="Sparrow T."/>
            <person name="Spaulding J."/>
            <person name="Stalker J."/>
            <person name="Stange-Thomann N."/>
            <person name="Stavropoulos S."/>
            <person name="Stone C."/>
            <person name="Strader C."/>
            <person name="Tesfaye S."/>
            <person name="Thomson T."/>
            <person name="Thoulutsang Y."/>
            <person name="Thoulutsang D."/>
            <person name="Topham K."/>
            <person name="Topping I."/>
            <person name="Tsamla T."/>
            <person name="Vassiliev H."/>
            <person name="Vo A."/>
            <person name="Wangchuk T."/>
            <person name="Wangdi T."/>
            <person name="Weiand M."/>
            <person name="Wilkinson J."/>
            <person name="Wilson A."/>
            <person name="Yadav S."/>
            <person name="Young G."/>
            <person name="Yu Q."/>
            <person name="Zembek L."/>
            <person name="Zhong D."/>
            <person name="Zimmer A."/>
            <person name="Zwirko Z."/>
            <person name="Jaffe D.B."/>
            <person name="Alvarez P."/>
            <person name="Brockman W."/>
            <person name="Butler J."/>
            <person name="Chin C."/>
            <person name="Gnerre S."/>
            <person name="Grabherr M."/>
            <person name="Kleber M."/>
            <person name="Mauceli E."/>
            <person name="MacCallum I."/>
        </authorList>
    </citation>
    <scope>NUCLEOTIDE SEQUENCE [LARGE SCALE GENOMIC DNA]</scope>
    <source>
        <strain evidence="3">Tucson 15287-2541.00</strain>
    </source>
</reference>
<dbReference type="Proteomes" id="UP000001070">
    <property type="component" value="Unassembled WGS sequence"/>
</dbReference>
<keyword evidence="3" id="KW-1185">Reference proteome</keyword>
<gene>
    <name evidence="2" type="primary">Dgri\GH17984</name>
    <name evidence="2" type="ORF">Dgri_GH17984</name>
</gene>
<evidence type="ECO:0000313" key="2">
    <source>
        <dbReference type="EMBL" id="EDV90287.1"/>
    </source>
</evidence>
<evidence type="ECO:0000313" key="3">
    <source>
        <dbReference type="Proteomes" id="UP000001070"/>
    </source>
</evidence>
<feature type="compositionally biased region" description="Basic and acidic residues" evidence="1">
    <location>
        <begin position="1"/>
        <end position="12"/>
    </location>
</feature>
<evidence type="ECO:0000256" key="1">
    <source>
        <dbReference type="SAM" id="MobiDB-lite"/>
    </source>
</evidence>
<proteinExistence type="predicted"/>
<feature type="region of interest" description="Disordered" evidence="1">
    <location>
        <begin position="1"/>
        <end position="54"/>
    </location>
</feature>
<accession>B4K2V4</accession>
<dbReference type="EMBL" id="CH920060">
    <property type="protein sequence ID" value="EDV90287.1"/>
    <property type="molecule type" value="Genomic_DNA"/>
</dbReference>
<organism evidence="3">
    <name type="scientific">Drosophila grimshawi</name>
    <name type="common">Hawaiian fruit fly</name>
    <name type="synonym">Idiomyia grimshawi</name>
    <dbReference type="NCBI Taxonomy" id="7222"/>
    <lineage>
        <taxon>Eukaryota</taxon>
        <taxon>Metazoa</taxon>
        <taxon>Ecdysozoa</taxon>
        <taxon>Arthropoda</taxon>
        <taxon>Hexapoda</taxon>
        <taxon>Insecta</taxon>
        <taxon>Pterygota</taxon>
        <taxon>Neoptera</taxon>
        <taxon>Endopterygota</taxon>
        <taxon>Diptera</taxon>
        <taxon>Brachycera</taxon>
        <taxon>Muscomorpha</taxon>
        <taxon>Ephydroidea</taxon>
        <taxon>Drosophilidae</taxon>
        <taxon>Drosophila</taxon>
        <taxon>Hawaiian Drosophila</taxon>
    </lineage>
</organism>
<name>B4K2V4_DROGR</name>
<sequence>MQELKASKRETKPSASPVSIPDRVPRPQFLSLVPADDNNGYDDDDSSDAETDKKRVLMHLRHKRQWRWH</sequence>